<dbReference type="InterPro" id="IPR050490">
    <property type="entry name" value="Bact_solute-bd_prot1"/>
</dbReference>
<proteinExistence type="predicted"/>
<dbReference type="AlphaFoldDB" id="A0A7L9ULM2"/>
<keyword evidence="4" id="KW-0564">Palmitate</keyword>
<name>A0A7L9ULM2_BIFLL</name>
<evidence type="ECO:0000256" key="4">
    <source>
        <dbReference type="ARBA" id="ARBA00023139"/>
    </source>
</evidence>
<protein>
    <submittedName>
        <fullName evidence="7">Extracellular solute-binding protein</fullName>
    </submittedName>
</protein>
<evidence type="ECO:0000256" key="5">
    <source>
        <dbReference type="ARBA" id="ARBA00023288"/>
    </source>
</evidence>
<evidence type="ECO:0000256" key="1">
    <source>
        <dbReference type="ARBA" id="ARBA00022475"/>
    </source>
</evidence>
<organism evidence="7 8">
    <name type="scientific">Bifidobacterium longum subsp. longum</name>
    <dbReference type="NCBI Taxonomy" id="1679"/>
    <lineage>
        <taxon>Bacteria</taxon>
        <taxon>Bacillati</taxon>
        <taxon>Actinomycetota</taxon>
        <taxon>Actinomycetes</taxon>
        <taxon>Bifidobacteriales</taxon>
        <taxon>Bifidobacteriaceae</taxon>
        <taxon>Bifidobacterium</taxon>
    </lineage>
</organism>
<accession>A0A7L9ULM2</accession>
<evidence type="ECO:0000256" key="6">
    <source>
        <dbReference type="SAM" id="SignalP"/>
    </source>
</evidence>
<dbReference type="SUPFAM" id="SSF53850">
    <property type="entry name" value="Periplasmic binding protein-like II"/>
    <property type="match status" value="1"/>
</dbReference>
<dbReference type="Gene3D" id="3.40.190.10">
    <property type="entry name" value="Periplasmic binding protein-like II"/>
    <property type="match status" value="1"/>
</dbReference>
<reference evidence="7 8" key="1">
    <citation type="submission" date="2020-10" db="EMBL/GenBank/DDBJ databases">
        <title>Genome sequencing of Bifidobacterium longum subsp. longum KCTC 5915.</title>
        <authorList>
            <person name="Kim J."/>
        </authorList>
    </citation>
    <scope>NUCLEOTIDE SEQUENCE [LARGE SCALE GENOMIC DNA]</scope>
    <source>
        <strain evidence="7 8">KCTC 5915</strain>
    </source>
</reference>
<dbReference type="PANTHER" id="PTHR43649">
    <property type="entry name" value="ARABINOSE-BINDING PROTEIN-RELATED"/>
    <property type="match status" value="1"/>
</dbReference>
<dbReference type="PANTHER" id="PTHR43649:SF33">
    <property type="entry name" value="POLYGALACTURONAN_RHAMNOGALACTURONAN-BINDING PROTEIN YTCQ"/>
    <property type="match status" value="1"/>
</dbReference>
<feature type="chain" id="PRO_5039006901" evidence="6">
    <location>
        <begin position="31"/>
        <end position="468"/>
    </location>
</feature>
<evidence type="ECO:0000256" key="2">
    <source>
        <dbReference type="ARBA" id="ARBA00022729"/>
    </source>
</evidence>
<dbReference type="PROSITE" id="PS51257">
    <property type="entry name" value="PROKAR_LIPOPROTEIN"/>
    <property type="match status" value="1"/>
</dbReference>
<dbReference type="EMBL" id="CP062943">
    <property type="protein sequence ID" value="QOL55927.1"/>
    <property type="molecule type" value="Genomic_DNA"/>
</dbReference>
<keyword evidence="1" id="KW-1003">Cell membrane</keyword>
<dbReference type="Proteomes" id="UP000593918">
    <property type="component" value="Chromosome"/>
</dbReference>
<dbReference type="Pfam" id="PF01547">
    <property type="entry name" value="SBP_bac_1"/>
    <property type="match status" value="1"/>
</dbReference>
<evidence type="ECO:0000313" key="8">
    <source>
        <dbReference type="Proteomes" id="UP000593918"/>
    </source>
</evidence>
<feature type="signal peptide" evidence="6">
    <location>
        <begin position="1"/>
        <end position="30"/>
    </location>
</feature>
<keyword evidence="3" id="KW-0472">Membrane</keyword>
<keyword evidence="2 6" id="KW-0732">Signal</keyword>
<gene>
    <name evidence="7" type="ORF">BL5915_03895</name>
</gene>
<dbReference type="InterPro" id="IPR006059">
    <property type="entry name" value="SBP"/>
</dbReference>
<evidence type="ECO:0000256" key="3">
    <source>
        <dbReference type="ARBA" id="ARBA00023136"/>
    </source>
</evidence>
<keyword evidence="5" id="KW-0449">Lipoprotein</keyword>
<sequence length="468" mass="51936">MTHKGVIMKKKSIRLVAAIAALAMTAGISACGSDTNGSQAKSEVTVKEVESALTDTSKNVELTVWAYSAKQMEPTVKAFEEKYPHIKINFVNTGAAADHFTKFQNVVQANKDIPDVVQMSANKFQQFAVSGALLNFANDSIDKAWSKLYTKTAWAQVHYAGGLYGVPQDATPLANYVRKDILDEHNLQVSESWEDIYNEGVKLHKEDSNKYMGILGSDISIFTNLYRSVGARLWKVNSVNDVELTMNSGKAKEFTEFLQKCLKDGVLEGGTVYTDEFNRSVNDGRYATFISENWMGNMYKDQNPSLKGKMVVTTPPSWNNQHFQSSSVGSMMSVAAACPKEKQAAALAFINWLDSAPDAIQSWQDTNSGNYFMAASVYQDDKTVREKEETDGYFANTDVNSVYFDSMDNVNTDWEYLPFMSQVEVVFNDVIVPEMNENGDLVGAMAKAQQKLKAYAEDNGFKVTTDAD</sequence>
<evidence type="ECO:0000313" key="7">
    <source>
        <dbReference type="EMBL" id="QOL55927.1"/>
    </source>
</evidence>